<gene>
    <name evidence="1" type="ORF">ABT404_34070</name>
</gene>
<reference evidence="1 2" key="1">
    <citation type="submission" date="2024-06" db="EMBL/GenBank/DDBJ databases">
        <title>The Natural Products Discovery Center: Release of the First 8490 Sequenced Strains for Exploring Actinobacteria Biosynthetic Diversity.</title>
        <authorList>
            <person name="Kalkreuter E."/>
            <person name="Kautsar S.A."/>
            <person name="Yang D."/>
            <person name="Bader C.D."/>
            <person name="Teijaro C.N."/>
            <person name="Fluegel L."/>
            <person name="Davis C.M."/>
            <person name="Simpson J.R."/>
            <person name="Lauterbach L."/>
            <person name="Steele A.D."/>
            <person name="Gui C."/>
            <person name="Meng S."/>
            <person name="Li G."/>
            <person name="Viehrig K."/>
            <person name="Ye F."/>
            <person name="Su P."/>
            <person name="Kiefer A.F."/>
            <person name="Nichols A."/>
            <person name="Cepeda A.J."/>
            <person name="Yan W."/>
            <person name="Fan B."/>
            <person name="Jiang Y."/>
            <person name="Adhikari A."/>
            <person name="Zheng C.-J."/>
            <person name="Schuster L."/>
            <person name="Cowan T.M."/>
            <person name="Smanski M.J."/>
            <person name="Chevrette M.G."/>
            <person name="De Carvalho L.P.S."/>
            <person name="Shen B."/>
        </authorList>
    </citation>
    <scope>NUCLEOTIDE SEQUENCE [LARGE SCALE GENOMIC DNA]</scope>
    <source>
        <strain evidence="1 2">NPDC000234</strain>
    </source>
</reference>
<protein>
    <submittedName>
        <fullName evidence="1">Uncharacterized protein</fullName>
    </submittedName>
</protein>
<accession>A0ABV1X611</accession>
<name>A0ABV1X611_9ACTN</name>
<dbReference type="EMBL" id="JBEPEK010000331">
    <property type="protein sequence ID" value="MER7184433.1"/>
    <property type="molecule type" value="Genomic_DNA"/>
</dbReference>
<keyword evidence="2" id="KW-1185">Reference proteome</keyword>
<proteinExistence type="predicted"/>
<dbReference type="RefSeq" id="WP_350786560.1">
    <property type="nucleotide sequence ID" value="NZ_JBEPEK010000331.1"/>
</dbReference>
<comment type="caution">
    <text evidence="1">The sequence shown here is derived from an EMBL/GenBank/DDBJ whole genome shotgun (WGS) entry which is preliminary data.</text>
</comment>
<dbReference type="Proteomes" id="UP001474181">
    <property type="component" value="Unassembled WGS sequence"/>
</dbReference>
<evidence type="ECO:0000313" key="2">
    <source>
        <dbReference type="Proteomes" id="UP001474181"/>
    </source>
</evidence>
<evidence type="ECO:0000313" key="1">
    <source>
        <dbReference type="EMBL" id="MER7184433.1"/>
    </source>
</evidence>
<sequence length="164" mass="16777">MQVAYAQGAGAEVGPPGGVLDGQAAAADDVDGDEVGASVGVPVARDARYGVAELPADRDVADQAAFHPGAVHAGRAVGGQAQLPYVGQVAEAALPLFVQEVLPVGVLQRYGDGRPVPPWRPVDRLRPCHPCPPIVAPMFLQPPCPASYAAASAMNVPASEWSLL</sequence>
<organism evidence="1 2">
    <name type="scientific">Streptomyces hyaluromycini</name>
    <dbReference type="NCBI Taxonomy" id="1377993"/>
    <lineage>
        <taxon>Bacteria</taxon>
        <taxon>Bacillati</taxon>
        <taxon>Actinomycetota</taxon>
        <taxon>Actinomycetes</taxon>
        <taxon>Kitasatosporales</taxon>
        <taxon>Streptomycetaceae</taxon>
        <taxon>Streptomyces</taxon>
    </lineage>
</organism>